<comment type="caution">
    <text evidence="1">The sequence shown here is derived from an EMBL/GenBank/DDBJ whole genome shotgun (WGS) entry which is preliminary data.</text>
</comment>
<evidence type="ECO:0000313" key="2">
    <source>
        <dbReference type="Proteomes" id="UP000821866"/>
    </source>
</evidence>
<dbReference type="Proteomes" id="UP000821866">
    <property type="component" value="Unassembled WGS sequence"/>
</dbReference>
<name>A0A9J6D397_RHIMP</name>
<reference evidence="1" key="2">
    <citation type="submission" date="2021-09" db="EMBL/GenBank/DDBJ databases">
        <authorList>
            <person name="Jia N."/>
            <person name="Wang J."/>
            <person name="Shi W."/>
            <person name="Du L."/>
            <person name="Sun Y."/>
            <person name="Zhan W."/>
            <person name="Jiang J."/>
            <person name="Wang Q."/>
            <person name="Zhang B."/>
            <person name="Ji P."/>
            <person name="Sakyi L.B."/>
            <person name="Cui X."/>
            <person name="Yuan T."/>
            <person name="Jiang B."/>
            <person name="Yang W."/>
            <person name="Lam T.T.-Y."/>
            <person name="Chang Q."/>
            <person name="Ding S."/>
            <person name="Wang X."/>
            <person name="Zhu J."/>
            <person name="Ruan X."/>
            <person name="Zhao L."/>
            <person name="Wei J."/>
            <person name="Que T."/>
            <person name="Du C."/>
            <person name="Cheng J."/>
            <person name="Dai P."/>
            <person name="Han X."/>
            <person name="Huang E."/>
            <person name="Gao Y."/>
            <person name="Liu J."/>
            <person name="Shao H."/>
            <person name="Ye R."/>
            <person name="Li L."/>
            <person name="Wei W."/>
            <person name="Wang X."/>
            <person name="Wang C."/>
            <person name="Huo Q."/>
            <person name="Li W."/>
            <person name="Guo W."/>
            <person name="Chen H."/>
            <person name="Chen S."/>
            <person name="Zhou L."/>
            <person name="Zhou L."/>
            <person name="Ni X."/>
            <person name="Tian J."/>
            <person name="Zhou Y."/>
            <person name="Sheng Y."/>
            <person name="Liu T."/>
            <person name="Pan Y."/>
            <person name="Xia L."/>
            <person name="Li J."/>
            <person name="Zhao F."/>
            <person name="Cao W."/>
        </authorList>
    </citation>
    <scope>NUCLEOTIDE SEQUENCE</scope>
    <source>
        <strain evidence="1">Rmic-2018</strain>
        <tissue evidence="1">Larvae</tissue>
    </source>
</reference>
<sequence length="159" mass="17395">MHIFIRRFVEEVKDIGTVVWSHAEDIIKSKVHVVLCCVDAPARASILNMKQFNGYYGCSWCLEKGTCVDGSVKYLHCGHLAPDRSRGRVLDAMRKAQDEEVAVERFKGPSPLADPAAAIPVTNRTANEVPMSATKHATYKDTSCLLACVTQLATASAES</sequence>
<keyword evidence="2" id="KW-1185">Reference proteome</keyword>
<accession>A0A9J6D397</accession>
<protein>
    <submittedName>
        <fullName evidence="1">Uncharacterized protein</fullName>
    </submittedName>
</protein>
<gene>
    <name evidence="1" type="ORF">HPB51_026350</name>
</gene>
<dbReference type="EMBL" id="JABSTU010000127">
    <property type="protein sequence ID" value="KAH8001097.1"/>
    <property type="molecule type" value="Genomic_DNA"/>
</dbReference>
<organism evidence="1 2">
    <name type="scientific">Rhipicephalus microplus</name>
    <name type="common">Cattle tick</name>
    <name type="synonym">Boophilus microplus</name>
    <dbReference type="NCBI Taxonomy" id="6941"/>
    <lineage>
        <taxon>Eukaryota</taxon>
        <taxon>Metazoa</taxon>
        <taxon>Ecdysozoa</taxon>
        <taxon>Arthropoda</taxon>
        <taxon>Chelicerata</taxon>
        <taxon>Arachnida</taxon>
        <taxon>Acari</taxon>
        <taxon>Parasitiformes</taxon>
        <taxon>Ixodida</taxon>
        <taxon>Ixodoidea</taxon>
        <taxon>Ixodidae</taxon>
        <taxon>Rhipicephalinae</taxon>
        <taxon>Rhipicephalus</taxon>
        <taxon>Boophilus</taxon>
    </lineage>
</organism>
<proteinExistence type="predicted"/>
<dbReference type="AlphaFoldDB" id="A0A9J6D397"/>
<reference evidence="1" key="1">
    <citation type="journal article" date="2020" name="Cell">
        <title>Large-Scale Comparative Analyses of Tick Genomes Elucidate Their Genetic Diversity and Vector Capacities.</title>
        <authorList>
            <consortium name="Tick Genome and Microbiome Consortium (TIGMIC)"/>
            <person name="Jia N."/>
            <person name="Wang J."/>
            <person name="Shi W."/>
            <person name="Du L."/>
            <person name="Sun Y."/>
            <person name="Zhan W."/>
            <person name="Jiang J.F."/>
            <person name="Wang Q."/>
            <person name="Zhang B."/>
            <person name="Ji P."/>
            <person name="Bell-Sakyi L."/>
            <person name="Cui X.M."/>
            <person name="Yuan T.T."/>
            <person name="Jiang B.G."/>
            <person name="Yang W.F."/>
            <person name="Lam T.T."/>
            <person name="Chang Q.C."/>
            <person name="Ding S.J."/>
            <person name="Wang X.J."/>
            <person name="Zhu J.G."/>
            <person name="Ruan X.D."/>
            <person name="Zhao L."/>
            <person name="Wei J.T."/>
            <person name="Ye R.Z."/>
            <person name="Que T.C."/>
            <person name="Du C.H."/>
            <person name="Zhou Y.H."/>
            <person name="Cheng J.X."/>
            <person name="Dai P.F."/>
            <person name="Guo W.B."/>
            <person name="Han X.H."/>
            <person name="Huang E.J."/>
            <person name="Li L.F."/>
            <person name="Wei W."/>
            <person name="Gao Y.C."/>
            <person name="Liu J.Z."/>
            <person name="Shao H.Z."/>
            <person name="Wang X."/>
            <person name="Wang C.C."/>
            <person name="Yang T.C."/>
            <person name="Huo Q.B."/>
            <person name="Li W."/>
            <person name="Chen H.Y."/>
            <person name="Chen S.E."/>
            <person name="Zhou L.G."/>
            <person name="Ni X.B."/>
            <person name="Tian J.H."/>
            <person name="Sheng Y."/>
            <person name="Liu T."/>
            <person name="Pan Y.S."/>
            <person name="Xia L.Y."/>
            <person name="Li J."/>
            <person name="Zhao F."/>
            <person name="Cao W.C."/>
        </authorList>
    </citation>
    <scope>NUCLEOTIDE SEQUENCE</scope>
    <source>
        <strain evidence="1">Rmic-2018</strain>
    </source>
</reference>
<evidence type="ECO:0000313" key="1">
    <source>
        <dbReference type="EMBL" id="KAH8001097.1"/>
    </source>
</evidence>